<gene>
    <name evidence="5 8" type="primary">prmC</name>
    <name evidence="8" type="ORF">CYL18_05730</name>
</gene>
<dbReference type="Pfam" id="PF05175">
    <property type="entry name" value="MTS"/>
    <property type="match status" value="1"/>
</dbReference>
<evidence type="ECO:0000313" key="8">
    <source>
        <dbReference type="EMBL" id="PQD96101.1"/>
    </source>
</evidence>
<keyword evidence="3 5" id="KW-0949">S-adenosyl-L-methionine</keyword>
<keyword evidence="1 5" id="KW-0489">Methyltransferase</keyword>
<dbReference type="InterPro" id="IPR029063">
    <property type="entry name" value="SAM-dependent_MTases_sf"/>
</dbReference>
<proteinExistence type="inferred from homology"/>
<dbReference type="NCBIfam" id="TIGR00536">
    <property type="entry name" value="hemK_fam"/>
    <property type="match status" value="1"/>
</dbReference>
<feature type="domain" description="Release factor glutamine methyltransferase N-terminal" evidence="7">
    <location>
        <begin position="5"/>
        <end position="74"/>
    </location>
</feature>
<dbReference type="EMBL" id="PKOZ01000002">
    <property type="protein sequence ID" value="PQD96101.1"/>
    <property type="molecule type" value="Genomic_DNA"/>
</dbReference>
<feature type="binding site" evidence="5">
    <location>
        <begin position="190"/>
        <end position="193"/>
    </location>
    <ligand>
        <name>substrate</name>
    </ligand>
</feature>
<feature type="binding site" evidence="5">
    <location>
        <begin position="123"/>
        <end position="127"/>
    </location>
    <ligand>
        <name>S-adenosyl-L-methionine</name>
        <dbReference type="ChEBI" id="CHEBI:59789"/>
    </ligand>
</feature>
<comment type="similarity">
    <text evidence="5">Belongs to the protein N5-glutamine methyltransferase family. PrmC subfamily.</text>
</comment>
<evidence type="ECO:0000256" key="3">
    <source>
        <dbReference type="ARBA" id="ARBA00022691"/>
    </source>
</evidence>
<dbReference type="GO" id="GO:0102559">
    <property type="term" value="F:peptide chain release factor N(5)-glutamine methyltransferase activity"/>
    <property type="evidence" value="ECO:0007669"/>
    <property type="project" value="UniProtKB-EC"/>
</dbReference>
<sequence>MKIYEALKWASSFLREKGRDENAGEWLLMAQLGNTRAQLLAAMQEELPAEVLEQFQESVRKHGVDAVPIQHIIGSEEFYGRTFAVNGDCLIPRPETEELIYHAIEKQKDLFSAEQTLTLADIGTGSGIIAVTMACELPGLSVLAVDLSDRALEVAKRNAAAHGAEIRFMQGNLLDPLIDAGQKVDILLSNPPYIPESDREWMSEVVTDHEPSMALFAGEDGLDCYRELAANMSKVLGLPALVGFEVGAGQAESVAALIKSSIPGAETDIVFDINGKDRMVFAVIKE</sequence>
<dbReference type="PROSITE" id="PS00092">
    <property type="entry name" value="N6_MTASE"/>
    <property type="match status" value="1"/>
</dbReference>
<comment type="catalytic activity">
    <reaction evidence="4 5">
        <text>L-glutaminyl-[peptide chain release factor] + S-adenosyl-L-methionine = N(5)-methyl-L-glutaminyl-[peptide chain release factor] + S-adenosyl-L-homocysteine + H(+)</text>
        <dbReference type="Rhea" id="RHEA:42896"/>
        <dbReference type="Rhea" id="RHEA-COMP:10271"/>
        <dbReference type="Rhea" id="RHEA-COMP:10272"/>
        <dbReference type="ChEBI" id="CHEBI:15378"/>
        <dbReference type="ChEBI" id="CHEBI:30011"/>
        <dbReference type="ChEBI" id="CHEBI:57856"/>
        <dbReference type="ChEBI" id="CHEBI:59789"/>
        <dbReference type="ChEBI" id="CHEBI:61891"/>
        <dbReference type="EC" id="2.1.1.297"/>
    </reaction>
</comment>
<dbReference type="Gene3D" id="1.10.8.10">
    <property type="entry name" value="DNA helicase RuvA subunit, C-terminal domain"/>
    <property type="match status" value="1"/>
</dbReference>
<dbReference type="Pfam" id="PF17827">
    <property type="entry name" value="PrmC_N"/>
    <property type="match status" value="1"/>
</dbReference>
<dbReference type="InterPro" id="IPR007848">
    <property type="entry name" value="Small_mtfrase_dom"/>
</dbReference>
<dbReference type="HAMAP" id="MF_02126">
    <property type="entry name" value="RF_methyltr_PrmC"/>
    <property type="match status" value="1"/>
</dbReference>
<dbReference type="AlphaFoldDB" id="A0A2S7N1Y6"/>
<evidence type="ECO:0000256" key="4">
    <source>
        <dbReference type="ARBA" id="ARBA00048391"/>
    </source>
</evidence>
<dbReference type="Proteomes" id="UP000239663">
    <property type="component" value="Unassembled WGS sequence"/>
</dbReference>
<dbReference type="GO" id="GO:0032259">
    <property type="term" value="P:methylation"/>
    <property type="evidence" value="ECO:0007669"/>
    <property type="project" value="UniProtKB-KW"/>
</dbReference>
<dbReference type="SUPFAM" id="SSF53335">
    <property type="entry name" value="S-adenosyl-L-methionine-dependent methyltransferases"/>
    <property type="match status" value="1"/>
</dbReference>
<dbReference type="Gene3D" id="3.40.50.150">
    <property type="entry name" value="Vaccinia Virus protein VP39"/>
    <property type="match status" value="1"/>
</dbReference>
<feature type="binding site" evidence="5">
    <location>
        <position position="146"/>
    </location>
    <ligand>
        <name>S-adenosyl-L-methionine</name>
        <dbReference type="ChEBI" id="CHEBI:59789"/>
    </ligand>
</feature>
<dbReference type="InterPro" id="IPR050320">
    <property type="entry name" value="N5-glutamine_MTase"/>
</dbReference>
<dbReference type="InterPro" id="IPR004556">
    <property type="entry name" value="HemK-like"/>
</dbReference>
<dbReference type="NCBIfam" id="TIGR03534">
    <property type="entry name" value="RF_mod_PrmC"/>
    <property type="match status" value="1"/>
</dbReference>
<protein>
    <recommendedName>
        <fullName evidence="5">Release factor glutamine methyltransferase</fullName>
        <shortName evidence="5">RF MTase</shortName>
        <ecNumber evidence="5">2.1.1.297</ecNumber>
    </recommendedName>
    <alternativeName>
        <fullName evidence="5">N5-glutamine methyltransferase PrmC</fullName>
    </alternativeName>
    <alternativeName>
        <fullName evidence="5">Protein-(glutamine-N5) MTase PrmC</fullName>
    </alternativeName>
    <alternativeName>
        <fullName evidence="5">Protein-glutamine N-methyltransferase PrmC</fullName>
    </alternativeName>
</protein>
<dbReference type="CDD" id="cd02440">
    <property type="entry name" value="AdoMet_MTases"/>
    <property type="match status" value="1"/>
</dbReference>
<reference evidence="8 9" key="1">
    <citation type="submission" date="2017-12" db="EMBL/GenBank/DDBJ databases">
        <title>Taxonomic description and draft genome of Pradoshia cofamensis Gen. nov., sp. nov., a thermotolerant bacillale isolated from anterior gut of earthworm Eisenia fetida.</title>
        <authorList>
            <person name="Saha T."/>
            <person name="Chakraborty R."/>
        </authorList>
    </citation>
    <scope>NUCLEOTIDE SEQUENCE [LARGE SCALE GENOMIC DNA]</scope>
    <source>
        <strain evidence="8 9">EAG3</strain>
    </source>
</reference>
<comment type="caution">
    <text evidence="5">Lacks conserved residue(s) required for the propagation of feature annotation.</text>
</comment>
<evidence type="ECO:0000256" key="1">
    <source>
        <dbReference type="ARBA" id="ARBA00022603"/>
    </source>
</evidence>
<dbReference type="InterPro" id="IPR019874">
    <property type="entry name" value="RF_methyltr_PrmC"/>
</dbReference>
<name>A0A2S7N1Y6_9BACI</name>
<evidence type="ECO:0000256" key="5">
    <source>
        <dbReference type="HAMAP-Rule" id="MF_02126"/>
    </source>
</evidence>
<organism evidence="8 9">
    <name type="scientific">Pradoshia eiseniae</name>
    <dbReference type="NCBI Taxonomy" id="2064768"/>
    <lineage>
        <taxon>Bacteria</taxon>
        <taxon>Bacillati</taxon>
        <taxon>Bacillota</taxon>
        <taxon>Bacilli</taxon>
        <taxon>Bacillales</taxon>
        <taxon>Bacillaceae</taxon>
        <taxon>Pradoshia</taxon>
    </lineage>
</organism>
<keyword evidence="2 5" id="KW-0808">Transferase</keyword>
<dbReference type="InterPro" id="IPR040758">
    <property type="entry name" value="PrmC_N"/>
</dbReference>
<dbReference type="PANTHER" id="PTHR18895:SF74">
    <property type="entry name" value="MTRF1L RELEASE FACTOR GLUTAMINE METHYLTRANSFERASE"/>
    <property type="match status" value="1"/>
</dbReference>
<comment type="caution">
    <text evidence="8">The sequence shown here is derived from an EMBL/GenBank/DDBJ whole genome shotgun (WGS) entry which is preliminary data.</text>
</comment>
<dbReference type="OrthoDB" id="9800643at2"/>
<accession>A0A2S7N1Y6</accession>
<dbReference type="GO" id="GO:0003676">
    <property type="term" value="F:nucleic acid binding"/>
    <property type="evidence" value="ECO:0007669"/>
    <property type="project" value="InterPro"/>
</dbReference>
<dbReference type="EC" id="2.1.1.297" evidence="5"/>
<dbReference type="InterPro" id="IPR002052">
    <property type="entry name" value="DNA_methylase_N6_adenine_CS"/>
</dbReference>
<evidence type="ECO:0000259" key="6">
    <source>
        <dbReference type="Pfam" id="PF05175"/>
    </source>
</evidence>
<keyword evidence="9" id="KW-1185">Reference proteome</keyword>
<feature type="binding site" evidence="5">
    <location>
        <position position="190"/>
    </location>
    <ligand>
        <name>S-adenosyl-L-methionine</name>
        <dbReference type="ChEBI" id="CHEBI:59789"/>
    </ligand>
</feature>
<dbReference type="PANTHER" id="PTHR18895">
    <property type="entry name" value="HEMK METHYLTRANSFERASE"/>
    <property type="match status" value="1"/>
</dbReference>
<evidence type="ECO:0000313" key="9">
    <source>
        <dbReference type="Proteomes" id="UP000239663"/>
    </source>
</evidence>
<comment type="function">
    <text evidence="5">Methylates the class 1 translation termination release factors RF1/PrfA and RF2/PrfB on the glutamine residue of the universally conserved GGQ motif.</text>
</comment>
<evidence type="ECO:0000256" key="2">
    <source>
        <dbReference type="ARBA" id="ARBA00022679"/>
    </source>
</evidence>
<evidence type="ECO:0000259" key="7">
    <source>
        <dbReference type="Pfam" id="PF17827"/>
    </source>
</evidence>
<feature type="domain" description="Methyltransferase small" evidence="6">
    <location>
        <begin position="114"/>
        <end position="196"/>
    </location>
</feature>